<evidence type="ECO:0000313" key="2">
    <source>
        <dbReference type="Proteomes" id="UP000041254"/>
    </source>
</evidence>
<proteinExistence type="predicted"/>
<reference evidence="1 2" key="1">
    <citation type="submission" date="2014-11" db="EMBL/GenBank/DDBJ databases">
        <authorList>
            <person name="Zhu J."/>
            <person name="Qi W."/>
            <person name="Song R."/>
        </authorList>
    </citation>
    <scope>NUCLEOTIDE SEQUENCE [LARGE SCALE GENOMIC DNA]</scope>
</reference>
<protein>
    <submittedName>
        <fullName evidence="1">Uncharacterized protein</fullName>
    </submittedName>
</protein>
<dbReference type="Proteomes" id="UP000041254">
    <property type="component" value="Unassembled WGS sequence"/>
</dbReference>
<keyword evidence="2" id="KW-1185">Reference proteome</keyword>
<name>A0A0G4EE81_VITBC</name>
<accession>A0A0G4EE81</accession>
<sequence length="223" mass="24090">MGGGGVDQKGFDSVIPDASTITRTHMILMHRAHSIDLSALDGERGRVVRRPDMREAKLETARASQLEALLFQKINSRCQRSVGMSSPTSSSEGSVRQPGGATLRQLQHHIGVSEVLRLVVRLKHLAMCETDEPVHHSMFAVTEDEVKSALQILPIPAGWDAHFAFLSGSVPPAFFDATLERMAQRWVDECGRAVVCEGACVIGVGAHCDAERLMALALVAAIG</sequence>
<dbReference type="AlphaFoldDB" id="A0A0G4EE81"/>
<dbReference type="VEuPathDB" id="CryptoDB:Vbra_4889"/>
<organism evidence="1 2">
    <name type="scientific">Vitrella brassicaformis (strain CCMP3155)</name>
    <dbReference type="NCBI Taxonomy" id="1169540"/>
    <lineage>
        <taxon>Eukaryota</taxon>
        <taxon>Sar</taxon>
        <taxon>Alveolata</taxon>
        <taxon>Colpodellida</taxon>
        <taxon>Vitrellaceae</taxon>
        <taxon>Vitrella</taxon>
    </lineage>
</organism>
<dbReference type="EMBL" id="CDMY01000204">
    <property type="protein sequence ID" value="CEL94046.1"/>
    <property type="molecule type" value="Genomic_DNA"/>
</dbReference>
<evidence type="ECO:0000313" key="1">
    <source>
        <dbReference type="EMBL" id="CEL94046.1"/>
    </source>
</evidence>
<dbReference type="InParanoid" id="A0A0G4EE81"/>
<gene>
    <name evidence="1" type="ORF">Vbra_4889</name>
</gene>